<reference evidence="5" key="1">
    <citation type="journal article" date="2013" name="Genome Announc.">
        <title>Draft genome sequence of the grapevine dieback fungus Eutypa lata UCR-EL1.</title>
        <authorList>
            <person name="Blanco-Ulate B."/>
            <person name="Rolshausen P.E."/>
            <person name="Cantu D."/>
        </authorList>
    </citation>
    <scope>NUCLEOTIDE SEQUENCE [LARGE SCALE GENOMIC DNA]</scope>
    <source>
        <strain evidence="5">UCR-EL1</strain>
    </source>
</reference>
<evidence type="ECO:0000256" key="1">
    <source>
        <dbReference type="SAM" id="MobiDB-lite"/>
    </source>
</evidence>
<dbReference type="Pfam" id="PF24802">
    <property type="entry name" value="DUF7703"/>
    <property type="match status" value="2"/>
</dbReference>
<feature type="domain" description="DUF7703" evidence="3">
    <location>
        <begin position="14"/>
        <end position="116"/>
    </location>
</feature>
<protein>
    <submittedName>
        <fullName evidence="4">Putative integral membrane protein</fullName>
    </submittedName>
</protein>
<organism evidence="4 5">
    <name type="scientific">Eutypa lata (strain UCR-EL1)</name>
    <name type="common">Grapevine dieback disease fungus</name>
    <name type="synonym">Eutypa armeniacae</name>
    <dbReference type="NCBI Taxonomy" id="1287681"/>
    <lineage>
        <taxon>Eukaryota</taxon>
        <taxon>Fungi</taxon>
        <taxon>Dikarya</taxon>
        <taxon>Ascomycota</taxon>
        <taxon>Pezizomycotina</taxon>
        <taxon>Sordariomycetes</taxon>
        <taxon>Xylariomycetidae</taxon>
        <taxon>Xylariales</taxon>
        <taxon>Diatrypaceae</taxon>
        <taxon>Eutypa</taxon>
    </lineage>
</organism>
<feature type="transmembrane region" description="Helical" evidence="2">
    <location>
        <begin position="45"/>
        <end position="67"/>
    </location>
</feature>
<evidence type="ECO:0000313" key="5">
    <source>
        <dbReference type="Proteomes" id="UP000012174"/>
    </source>
</evidence>
<feature type="transmembrane region" description="Helical" evidence="2">
    <location>
        <begin position="79"/>
        <end position="98"/>
    </location>
</feature>
<feature type="transmembrane region" description="Helical" evidence="2">
    <location>
        <begin position="12"/>
        <end position="33"/>
    </location>
</feature>
<keyword evidence="2" id="KW-0812">Transmembrane</keyword>
<feature type="domain" description="DUF7703" evidence="3">
    <location>
        <begin position="206"/>
        <end position="265"/>
    </location>
</feature>
<dbReference type="PANTHER" id="PTHR37013">
    <property type="entry name" value="INTEGRAL MEMBRANE PROTEIN (AFU_ORTHOLOGUE AFUA_1G05950)-RELATED"/>
    <property type="match status" value="1"/>
</dbReference>
<dbReference type="EMBL" id="KB707218">
    <property type="protein sequence ID" value="EMR63467.1"/>
    <property type="molecule type" value="Genomic_DNA"/>
</dbReference>
<dbReference type="HOGENOM" id="CLU_045148_0_0_1"/>
<dbReference type="OrthoDB" id="405906at2759"/>
<dbReference type="OMA" id="GISWYIG"/>
<proteinExistence type="predicted"/>
<evidence type="ECO:0000259" key="3">
    <source>
        <dbReference type="Pfam" id="PF24802"/>
    </source>
</evidence>
<keyword evidence="2" id="KW-1133">Transmembrane helix</keyword>
<accession>M7SH27</accession>
<name>M7SH27_EUTLA</name>
<sequence length="324" mass="36345">MGDIPDIKKDLPMSMTMAAFSGISWYIGAEINTSLFMRFKRRRGLYFWSCALGSWGVILQPLFIILADFGVWHHLTGSITMIYLTWLIMVVPQSWVLYSRLHLIMHEEAALRWISSHYPQQATSTNPNLFHINTIWDRLQLIVFFVQETSLSILYIYQARKFLRDSSLLHRSYSSSSALTPTAPSPRPGGKNPDHNHNRTSDTNQVLYHLIYTNLLIIALDATLLGIQCADLFYLQGAFKPCVYGVKLKVEFVILNRLIKSLRSHSISGPGSGNNAYNMHAQNLAGGLIAVGGSGHAILGRGPVVVAVAAQEAREAKRREIRFG</sequence>
<dbReference type="KEGG" id="ela:UCREL1_9590"/>
<feature type="region of interest" description="Disordered" evidence="1">
    <location>
        <begin position="175"/>
        <end position="199"/>
    </location>
</feature>
<dbReference type="PANTHER" id="PTHR37013:SF4">
    <property type="entry name" value="INTEGRAL MEMBRANE PROTEIN"/>
    <property type="match status" value="1"/>
</dbReference>
<dbReference type="Proteomes" id="UP000012174">
    <property type="component" value="Unassembled WGS sequence"/>
</dbReference>
<evidence type="ECO:0000256" key="2">
    <source>
        <dbReference type="SAM" id="Phobius"/>
    </source>
</evidence>
<dbReference type="InterPro" id="IPR056120">
    <property type="entry name" value="DUF7703"/>
</dbReference>
<gene>
    <name evidence="4" type="ORF">UCREL1_9590</name>
</gene>
<keyword evidence="2" id="KW-0472">Membrane</keyword>
<dbReference type="eggNOG" id="ENOG502SMMC">
    <property type="taxonomic scope" value="Eukaryota"/>
</dbReference>
<dbReference type="AlphaFoldDB" id="M7SH27"/>
<evidence type="ECO:0000313" key="4">
    <source>
        <dbReference type="EMBL" id="EMR63467.1"/>
    </source>
</evidence>
<keyword evidence="5" id="KW-1185">Reference proteome</keyword>